<reference evidence="1 2" key="1">
    <citation type="submission" date="2021-03" db="EMBL/GenBank/DDBJ databases">
        <title>The complete genome sequence of Acetobacter sacchari TBRC 11175.</title>
        <authorList>
            <person name="Charoenyingcharoen P."/>
            <person name="Yukphan P."/>
        </authorList>
    </citation>
    <scope>NUCLEOTIDE SEQUENCE [LARGE SCALE GENOMIC DNA]</scope>
    <source>
        <strain evidence="1 2">TBRC 11175</strain>
    </source>
</reference>
<organism evidence="1 2">
    <name type="scientific">Acetobacter sacchari</name>
    <dbReference type="NCBI Taxonomy" id="2661687"/>
    <lineage>
        <taxon>Bacteria</taxon>
        <taxon>Pseudomonadati</taxon>
        <taxon>Pseudomonadota</taxon>
        <taxon>Alphaproteobacteria</taxon>
        <taxon>Acetobacterales</taxon>
        <taxon>Acetobacteraceae</taxon>
        <taxon>Acetobacter</taxon>
    </lineage>
</organism>
<keyword evidence="2" id="KW-1185">Reference proteome</keyword>
<gene>
    <name evidence="1" type="ORF">J2D73_19620</name>
</gene>
<protein>
    <submittedName>
        <fullName evidence="1">Uncharacterized protein</fullName>
    </submittedName>
</protein>
<dbReference type="Proteomes" id="UP000664771">
    <property type="component" value="Unassembled WGS sequence"/>
</dbReference>
<sequence>MSDIPDKIAAIQDEPLKLNADRNIRPRFWWALVKDRVIQKVVRTHSYDRHAFVEIDGVPEQAVRGGEKVPATGYAVVNVTGVHDHLRIGLTLNEWGNLIG</sequence>
<name>A0ABS3M1H2_9PROT</name>
<evidence type="ECO:0000313" key="2">
    <source>
        <dbReference type="Proteomes" id="UP000664771"/>
    </source>
</evidence>
<evidence type="ECO:0000313" key="1">
    <source>
        <dbReference type="EMBL" id="MBO1361994.1"/>
    </source>
</evidence>
<accession>A0ABS3M1H2</accession>
<dbReference type="EMBL" id="JAFVMF010000039">
    <property type="protein sequence ID" value="MBO1361994.1"/>
    <property type="molecule type" value="Genomic_DNA"/>
</dbReference>
<comment type="caution">
    <text evidence="1">The sequence shown here is derived from an EMBL/GenBank/DDBJ whole genome shotgun (WGS) entry which is preliminary data.</text>
</comment>
<dbReference type="RefSeq" id="WP_207884066.1">
    <property type="nucleotide sequence ID" value="NZ_JAFVMF010000039.1"/>
</dbReference>
<proteinExistence type="predicted"/>